<dbReference type="GO" id="GO:0019217">
    <property type="term" value="P:regulation of fatty acid metabolic process"/>
    <property type="evidence" value="ECO:0007669"/>
    <property type="project" value="InterPro"/>
</dbReference>
<dbReference type="SUPFAM" id="SSF48008">
    <property type="entry name" value="GntR ligand-binding domain-like"/>
    <property type="match status" value="1"/>
</dbReference>
<dbReference type="PROSITE" id="PS50949">
    <property type="entry name" value="HTH_GNTR"/>
    <property type="match status" value="1"/>
</dbReference>
<dbReference type="SUPFAM" id="SSF46785">
    <property type="entry name" value="Winged helix' DNA-binding domain"/>
    <property type="match status" value="1"/>
</dbReference>
<dbReference type="InterPro" id="IPR036390">
    <property type="entry name" value="WH_DNA-bd_sf"/>
</dbReference>
<reference evidence="5 6" key="1">
    <citation type="submission" date="2017-09" db="EMBL/GenBank/DDBJ databases">
        <title>High-quality draft genome sequence of Butyrivibrio fibrisolvens INBov1, isolated from cow rumen.</title>
        <authorList>
            <person name="Rodriguez Hernaez J."/>
            <person name="Rivarola M."/>
            <person name="Paniego N."/>
            <person name="Cravero S."/>
            <person name="Ceron Cucchi M."/>
            <person name="Martinez M.C."/>
        </authorList>
    </citation>
    <scope>NUCLEOTIDE SEQUENCE [LARGE SCALE GENOMIC DNA]</scope>
    <source>
        <strain evidence="5 6">INBov1</strain>
    </source>
</reference>
<evidence type="ECO:0000256" key="3">
    <source>
        <dbReference type="ARBA" id="ARBA00023163"/>
    </source>
</evidence>
<dbReference type="PANTHER" id="PTHR43537:SF5">
    <property type="entry name" value="UXU OPERON TRANSCRIPTIONAL REGULATOR"/>
    <property type="match status" value="1"/>
</dbReference>
<dbReference type="SMART" id="SM00345">
    <property type="entry name" value="HTH_GNTR"/>
    <property type="match status" value="1"/>
</dbReference>
<dbReference type="GO" id="GO:0000062">
    <property type="term" value="F:fatty-acyl-CoA binding"/>
    <property type="evidence" value="ECO:0007669"/>
    <property type="project" value="InterPro"/>
</dbReference>
<dbReference type="PRINTS" id="PR00035">
    <property type="entry name" value="HTHGNTR"/>
</dbReference>
<keyword evidence="6" id="KW-1185">Reference proteome</keyword>
<keyword evidence="3" id="KW-0804">Transcription</keyword>
<proteinExistence type="predicted"/>
<dbReference type="CDD" id="cd07377">
    <property type="entry name" value="WHTH_GntR"/>
    <property type="match status" value="1"/>
</dbReference>
<keyword evidence="2" id="KW-0238">DNA-binding</keyword>
<dbReference type="EMBL" id="NXNG01000001">
    <property type="protein sequence ID" value="PWT28655.1"/>
    <property type="molecule type" value="Genomic_DNA"/>
</dbReference>
<evidence type="ECO:0000256" key="1">
    <source>
        <dbReference type="ARBA" id="ARBA00023015"/>
    </source>
</evidence>
<dbReference type="InterPro" id="IPR008920">
    <property type="entry name" value="TF_FadR/GntR_C"/>
</dbReference>
<dbReference type="Pfam" id="PF00392">
    <property type="entry name" value="GntR"/>
    <property type="match status" value="1"/>
</dbReference>
<dbReference type="InterPro" id="IPR028374">
    <property type="entry name" value="FadR_C"/>
</dbReference>
<dbReference type="Gene3D" id="1.20.120.530">
    <property type="entry name" value="GntR ligand-binding domain-like"/>
    <property type="match status" value="1"/>
</dbReference>
<gene>
    <name evidence="5" type="ORF">CPT75_16835</name>
</gene>
<dbReference type="Pfam" id="PF07840">
    <property type="entry name" value="FadR_C"/>
    <property type="match status" value="1"/>
</dbReference>
<evidence type="ECO:0000313" key="6">
    <source>
        <dbReference type="Proteomes" id="UP000245488"/>
    </source>
</evidence>
<feature type="domain" description="HTH gntR-type" evidence="4">
    <location>
        <begin position="15"/>
        <end position="83"/>
    </location>
</feature>
<organism evidence="5 6">
    <name type="scientific">Butyrivibrio fibrisolvens</name>
    <dbReference type="NCBI Taxonomy" id="831"/>
    <lineage>
        <taxon>Bacteria</taxon>
        <taxon>Bacillati</taxon>
        <taxon>Bacillota</taxon>
        <taxon>Clostridia</taxon>
        <taxon>Lachnospirales</taxon>
        <taxon>Lachnospiraceae</taxon>
        <taxon>Butyrivibrio</taxon>
    </lineage>
</organism>
<evidence type="ECO:0000259" key="4">
    <source>
        <dbReference type="PROSITE" id="PS50949"/>
    </source>
</evidence>
<evidence type="ECO:0000256" key="2">
    <source>
        <dbReference type="ARBA" id="ARBA00023125"/>
    </source>
</evidence>
<dbReference type="GO" id="GO:0003677">
    <property type="term" value="F:DNA binding"/>
    <property type="evidence" value="ECO:0007669"/>
    <property type="project" value="UniProtKB-KW"/>
</dbReference>
<evidence type="ECO:0000313" key="5">
    <source>
        <dbReference type="EMBL" id="PWT28655.1"/>
    </source>
</evidence>
<protein>
    <submittedName>
        <fullName evidence="5">GntR family transcriptional regulator</fullName>
    </submittedName>
</protein>
<dbReference type="InterPro" id="IPR000524">
    <property type="entry name" value="Tscrpt_reg_HTH_GntR"/>
</dbReference>
<sequence>MQIDTEERRQMEEKRSSRDIVTARITEMILTGQLKPDDQLPPERELAQSMGISRKLCSDIIKELERRGLLVVVPRQGVFVNDFRHNGNIYTLEALMNVQFELQPQEIRSLLEFRWAMELLACKRVIETASDQEIADLGHMLDKVLDSGSAEEAALCTYEYYHKLAVLSGNSIIPMTTLGFKTSTIKLWQRYVNNFGISQLYKSLAQVYFHIRQRDFEGVFKQLSKSTTETISGDYSIYKDL</sequence>
<name>A0A317G3N6_BUTFI</name>
<keyword evidence="1" id="KW-0805">Transcription regulation</keyword>
<dbReference type="Gene3D" id="1.10.10.10">
    <property type="entry name" value="Winged helix-like DNA-binding domain superfamily/Winged helix DNA-binding domain"/>
    <property type="match status" value="1"/>
</dbReference>
<dbReference type="GO" id="GO:0003700">
    <property type="term" value="F:DNA-binding transcription factor activity"/>
    <property type="evidence" value="ECO:0007669"/>
    <property type="project" value="InterPro"/>
</dbReference>
<dbReference type="InterPro" id="IPR036388">
    <property type="entry name" value="WH-like_DNA-bd_sf"/>
</dbReference>
<dbReference type="Proteomes" id="UP000245488">
    <property type="component" value="Chromosome"/>
</dbReference>
<accession>A0A317G3N6</accession>
<comment type="caution">
    <text evidence="5">The sequence shown here is derived from an EMBL/GenBank/DDBJ whole genome shotgun (WGS) entry which is preliminary data.</text>
</comment>
<dbReference type="AlphaFoldDB" id="A0A317G3N6"/>
<dbReference type="PANTHER" id="PTHR43537">
    <property type="entry name" value="TRANSCRIPTIONAL REGULATOR, GNTR FAMILY"/>
    <property type="match status" value="1"/>
</dbReference>